<reference evidence="2 3" key="1">
    <citation type="submission" date="2017-11" db="EMBL/GenBank/DDBJ databases">
        <title>Complete genome of a free-living desiccation-tolerant cyanobacterium and its photosynthetic adaptation to extreme terrestrial habitat.</title>
        <authorList>
            <person name="Shang J."/>
        </authorList>
    </citation>
    <scope>NUCLEOTIDE SEQUENCE [LARGE SCALE GENOMIC DNA]</scope>
    <source>
        <strain evidence="2 3">CCNUN1</strain>
    </source>
</reference>
<dbReference type="Proteomes" id="UP000232003">
    <property type="component" value="Chromosome"/>
</dbReference>
<sequence length="478" mass="53436">MFESTITKPDERHALVIGGSIAGLLAAQVMTKYFNQVTIIERDHLSAQPEQRPGVPQAHHFHILLKRGLVVIEQLFPGIQTELAASGAVAINASADCLWYGLGGWTPRFNSDLNFYSLSRNLLEWIIRRRLAANNRVVFVQASQVTSLLSNPNKTQVTGVQVRQKIAHKQDTSYRQTDFTADLVVDASGRNSRAPRWLEAMGYTPPKETVINSFLGYASRLYELPENFQTDWQGALVTAKAPGTRSGGMFAIEGNRWIVTLAGIGRDYPPTDEAGFLDFARSLRNPIIYEAILNAKAISPPIAYHRTENSWHHYEKLSRLPSGFVVIGDAVCAFNPVYGQGMTTAALGALTLDECLNKQLSRHADGNLVGLSQSFQKQLSKIIAVPWLMATGEDFRWNTTVGGRPNLMTKLMQLYLDQVLLLAAESSDIHRLFLEVMHLLKPPSVFFHTNVFRQVLQRIIRESDKKWNKSGDKLLVDH</sequence>
<dbReference type="Gene3D" id="3.50.50.60">
    <property type="entry name" value="FAD/NAD(P)-binding domain"/>
    <property type="match status" value="1"/>
</dbReference>
<organism evidence="2 3">
    <name type="scientific">Nostoc flagelliforme CCNUN1</name>
    <dbReference type="NCBI Taxonomy" id="2038116"/>
    <lineage>
        <taxon>Bacteria</taxon>
        <taxon>Bacillati</taxon>
        <taxon>Cyanobacteriota</taxon>
        <taxon>Cyanophyceae</taxon>
        <taxon>Nostocales</taxon>
        <taxon>Nostocaceae</taxon>
        <taxon>Nostoc</taxon>
    </lineage>
</organism>
<protein>
    <submittedName>
        <fullName evidence="2">2-polyprenyl-6-methoxyphenol hydroxylase and related FAD-dependent oxidoreductases</fullName>
    </submittedName>
</protein>
<keyword evidence="3" id="KW-1185">Reference proteome</keyword>
<dbReference type="Gene3D" id="3.30.9.100">
    <property type="match status" value="1"/>
</dbReference>
<dbReference type="EMBL" id="CP024785">
    <property type="protein sequence ID" value="AUB34309.1"/>
    <property type="molecule type" value="Genomic_DNA"/>
</dbReference>
<gene>
    <name evidence="2" type="ORF">COO91_00129</name>
</gene>
<evidence type="ECO:0000313" key="3">
    <source>
        <dbReference type="Proteomes" id="UP000232003"/>
    </source>
</evidence>
<dbReference type="InterPro" id="IPR002938">
    <property type="entry name" value="FAD-bd"/>
</dbReference>
<dbReference type="AlphaFoldDB" id="A0A2K8SFU5"/>
<proteinExistence type="predicted"/>
<accession>A0A2K8SFU5</accession>
<dbReference type="RefSeq" id="WP_100896952.1">
    <property type="nucleotide sequence ID" value="NZ_CAWNNC010000001.1"/>
</dbReference>
<dbReference type="OrthoDB" id="9790035at2"/>
<dbReference type="PANTHER" id="PTHR43422">
    <property type="entry name" value="THIAMINE THIAZOLE SYNTHASE"/>
    <property type="match status" value="1"/>
</dbReference>
<dbReference type="InterPro" id="IPR036188">
    <property type="entry name" value="FAD/NAD-bd_sf"/>
</dbReference>
<dbReference type="GO" id="GO:0071949">
    <property type="term" value="F:FAD binding"/>
    <property type="evidence" value="ECO:0007669"/>
    <property type="project" value="InterPro"/>
</dbReference>
<dbReference type="KEGG" id="nfl:COO91_00129"/>
<dbReference type="Pfam" id="PF01494">
    <property type="entry name" value="FAD_binding_3"/>
    <property type="match status" value="1"/>
</dbReference>
<dbReference type="SUPFAM" id="SSF51905">
    <property type="entry name" value="FAD/NAD(P)-binding domain"/>
    <property type="match status" value="1"/>
</dbReference>
<evidence type="ECO:0000259" key="1">
    <source>
        <dbReference type="Pfam" id="PF01494"/>
    </source>
</evidence>
<evidence type="ECO:0000313" key="2">
    <source>
        <dbReference type="EMBL" id="AUB34309.1"/>
    </source>
</evidence>
<name>A0A2K8SFU5_9NOSO</name>
<dbReference type="PANTHER" id="PTHR43422:SF3">
    <property type="entry name" value="THIAMINE THIAZOLE SYNTHASE"/>
    <property type="match status" value="1"/>
</dbReference>
<feature type="domain" description="FAD-binding" evidence="1">
    <location>
        <begin position="14"/>
        <end position="368"/>
    </location>
</feature>